<gene>
    <name evidence="2" type="ORF">BU23DRAFT_458588</name>
</gene>
<feature type="compositionally biased region" description="Acidic residues" evidence="1">
    <location>
        <begin position="267"/>
        <end position="284"/>
    </location>
</feature>
<dbReference type="EMBL" id="ML976670">
    <property type="protein sequence ID" value="KAF1975460.1"/>
    <property type="molecule type" value="Genomic_DNA"/>
</dbReference>
<sequence>MSLFGGEGTISQPPSPSSSAEEFLSEHSASPQSAQAPPLHVPDIDDSEDEDFRPNSPDAIEQELALSSPNAHDEDLQPNPPATEAAPSRDAAIIPQSSWRRHTLADREIATSLDDIEYADLAAHLFNAHHQKRRLRRPDEYLKSIKDWQSKETWFKKGEDLQYVDPLTGELETELIPWRWWSAWPFSPHRMRRMNAYTMRHGIDDGEEGWYIDSSTDYDGGEVMRDEVLALFLRTAKEQWMARHADDGDLDHDASSSEHSDTSSSDQDSDIEMIEEVVVDDGDMDHDAASKVDTENERSVGVENDSDLECIGEGLPSSSRPEQPDAEATFLADDDVARRILDPSINSILSRLDGLMLAVRRNRSNHVGDRARGRSSSASDYLTDGETPAPRSRSSSRSQSREPRRKKSSQPSTPKKSSKQASKRKEDVRTSQSRDLVSAVDAHMRSEDEEPPNLRGGPPKRRARSSSTASIGGSSTSSNSQVRRETGLMDWSELLGIAAISGWDKNVVARTAQRCASLFGEQMGFRTFDEGQAAHSIPDLVQYTPATIVSPNETDLDSASVPKRPYYILGSLRCPHQDCPGSLKGFGGSNRLVQHVQRKHGYDPRTNDSDNEERTVGGVHIDGYLQPVWARPGWFGNGRARS</sequence>
<feature type="compositionally biased region" description="Basic and acidic residues" evidence="1">
    <location>
        <begin position="247"/>
        <end position="261"/>
    </location>
</feature>
<reference evidence="2" key="1">
    <citation type="journal article" date="2020" name="Stud. Mycol.">
        <title>101 Dothideomycetes genomes: a test case for predicting lifestyles and emergence of pathogens.</title>
        <authorList>
            <person name="Haridas S."/>
            <person name="Albert R."/>
            <person name="Binder M."/>
            <person name="Bloem J."/>
            <person name="Labutti K."/>
            <person name="Salamov A."/>
            <person name="Andreopoulos B."/>
            <person name="Baker S."/>
            <person name="Barry K."/>
            <person name="Bills G."/>
            <person name="Bluhm B."/>
            <person name="Cannon C."/>
            <person name="Castanera R."/>
            <person name="Culley D."/>
            <person name="Daum C."/>
            <person name="Ezra D."/>
            <person name="Gonzalez J."/>
            <person name="Henrissat B."/>
            <person name="Kuo A."/>
            <person name="Liang C."/>
            <person name="Lipzen A."/>
            <person name="Lutzoni F."/>
            <person name="Magnuson J."/>
            <person name="Mondo S."/>
            <person name="Nolan M."/>
            <person name="Ohm R."/>
            <person name="Pangilinan J."/>
            <person name="Park H.-J."/>
            <person name="Ramirez L."/>
            <person name="Alfaro M."/>
            <person name="Sun H."/>
            <person name="Tritt A."/>
            <person name="Yoshinaga Y."/>
            <person name="Zwiers L.-H."/>
            <person name="Turgeon B."/>
            <person name="Goodwin S."/>
            <person name="Spatafora J."/>
            <person name="Crous P."/>
            <person name="Grigoriev I."/>
        </authorList>
    </citation>
    <scope>NUCLEOTIDE SEQUENCE</scope>
    <source>
        <strain evidence="2">CBS 107.79</strain>
    </source>
</reference>
<dbReference type="Proteomes" id="UP000800036">
    <property type="component" value="Unassembled WGS sequence"/>
</dbReference>
<accession>A0A6A5VFF8</accession>
<feature type="region of interest" description="Disordered" evidence="1">
    <location>
        <begin position="365"/>
        <end position="484"/>
    </location>
</feature>
<feature type="compositionally biased region" description="Low complexity" evidence="1">
    <location>
        <begin position="465"/>
        <end position="480"/>
    </location>
</feature>
<dbReference type="AlphaFoldDB" id="A0A6A5VFF8"/>
<evidence type="ECO:0008006" key="4">
    <source>
        <dbReference type="Google" id="ProtNLM"/>
    </source>
</evidence>
<protein>
    <recommendedName>
        <fullName evidence="4">Rrn9 domain-containing protein</fullName>
    </recommendedName>
</protein>
<feature type="non-terminal residue" evidence="2">
    <location>
        <position position="642"/>
    </location>
</feature>
<evidence type="ECO:0000256" key="1">
    <source>
        <dbReference type="SAM" id="MobiDB-lite"/>
    </source>
</evidence>
<evidence type="ECO:0000313" key="2">
    <source>
        <dbReference type="EMBL" id="KAF1975460.1"/>
    </source>
</evidence>
<keyword evidence="3" id="KW-1185">Reference proteome</keyword>
<feature type="region of interest" description="Disordered" evidence="1">
    <location>
        <begin position="1"/>
        <end position="97"/>
    </location>
</feature>
<organism evidence="2 3">
    <name type="scientific">Bimuria novae-zelandiae CBS 107.79</name>
    <dbReference type="NCBI Taxonomy" id="1447943"/>
    <lineage>
        <taxon>Eukaryota</taxon>
        <taxon>Fungi</taxon>
        <taxon>Dikarya</taxon>
        <taxon>Ascomycota</taxon>
        <taxon>Pezizomycotina</taxon>
        <taxon>Dothideomycetes</taxon>
        <taxon>Pleosporomycetidae</taxon>
        <taxon>Pleosporales</taxon>
        <taxon>Massarineae</taxon>
        <taxon>Didymosphaeriaceae</taxon>
        <taxon>Bimuria</taxon>
    </lineage>
</organism>
<feature type="region of interest" description="Disordered" evidence="1">
    <location>
        <begin position="247"/>
        <end position="326"/>
    </location>
</feature>
<evidence type="ECO:0000313" key="3">
    <source>
        <dbReference type="Proteomes" id="UP000800036"/>
    </source>
</evidence>
<name>A0A6A5VFF8_9PLEO</name>
<feature type="compositionally biased region" description="Basic and acidic residues" evidence="1">
    <location>
        <begin position="285"/>
        <end position="300"/>
    </location>
</feature>
<proteinExistence type="predicted"/>
<dbReference type="OrthoDB" id="5412288at2759"/>